<accession>A0A2I0JIK8</accession>
<dbReference type="AlphaFoldDB" id="A0A2I0JIK8"/>
<organism evidence="1 2">
    <name type="scientific">Punica granatum</name>
    <name type="common">Pomegranate</name>
    <dbReference type="NCBI Taxonomy" id="22663"/>
    <lineage>
        <taxon>Eukaryota</taxon>
        <taxon>Viridiplantae</taxon>
        <taxon>Streptophyta</taxon>
        <taxon>Embryophyta</taxon>
        <taxon>Tracheophyta</taxon>
        <taxon>Spermatophyta</taxon>
        <taxon>Magnoliopsida</taxon>
        <taxon>eudicotyledons</taxon>
        <taxon>Gunneridae</taxon>
        <taxon>Pentapetalae</taxon>
        <taxon>rosids</taxon>
        <taxon>malvids</taxon>
        <taxon>Myrtales</taxon>
        <taxon>Lythraceae</taxon>
        <taxon>Punica</taxon>
    </lineage>
</organism>
<sequence>MTCSSVCMAPWIELSASGMSACGVCNICGMRSRRTGVNPYGWNCITYAAVVEKARSSSVGCSGNARRTRVRRSRHLPFYDPKVEGRQVTRV</sequence>
<proteinExistence type="predicted"/>
<dbReference type="EMBL" id="PGOL01001628">
    <property type="protein sequence ID" value="PKI56098.1"/>
    <property type="molecule type" value="Genomic_DNA"/>
</dbReference>
<evidence type="ECO:0000313" key="2">
    <source>
        <dbReference type="Proteomes" id="UP000233551"/>
    </source>
</evidence>
<comment type="caution">
    <text evidence="1">The sequence shown here is derived from an EMBL/GenBank/DDBJ whole genome shotgun (WGS) entry which is preliminary data.</text>
</comment>
<keyword evidence="2" id="KW-1185">Reference proteome</keyword>
<gene>
    <name evidence="1" type="ORF">CRG98_023512</name>
</gene>
<protein>
    <submittedName>
        <fullName evidence="1">Uncharacterized protein</fullName>
    </submittedName>
</protein>
<reference evidence="1 2" key="1">
    <citation type="submission" date="2017-11" db="EMBL/GenBank/DDBJ databases">
        <title>De-novo sequencing of pomegranate (Punica granatum L.) genome.</title>
        <authorList>
            <person name="Akparov Z."/>
            <person name="Amiraslanov A."/>
            <person name="Hajiyeva S."/>
            <person name="Abbasov M."/>
            <person name="Kaur K."/>
            <person name="Hamwieh A."/>
            <person name="Solovyev V."/>
            <person name="Salamov A."/>
            <person name="Braich B."/>
            <person name="Kosarev P."/>
            <person name="Mahmoud A."/>
            <person name="Hajiyev E."/>
            <person name="Babayeva S."/>
            <person name="Izzatullayeva V."/>
            <person name="Mammadov A."/>
            <person name="Mammadov A."/>
            <person name="Sharifova S."/>
            <person name="Ojaghi J."/>
            <person name="Eynullazada K."/>
            <person name="Bayramov B."/>
            <person name="Abdulazimova A."/>
            <person name="Shahmuradov I."/>
        </authorList>
    </citation>
    <scope>NUCLEOTIDE SEQUENCE [LARGE SCALE GENOMIC DNA]</scope>
    <source>
        <strain evidence="2">cv. AG2017</strain>
        <tissue evidence="1">Leaf</tissue>
    </source>
</reference>
<name>A0A2I0JIK8_PUNGR</name>
<evidence type="ECO:0000313" key="1">
    <source>
        <dbReference type="EMBL" id="PKI56098.1"/>
    </source>
</evidence>
<dbReference type="Proteomes" id="UP000233551">
    <property type="component" value="Unassembled WGS sequence"/>
</dbReference>